<keyword evidence="1" id="KW-0472">Membrane</keyword>
<dbReference type="Pfam" id="PF00144">
    <property type="entry name" value="Beta-lactamase"/>
    <property type="match status" value="1"/>
</dbReference>
<dbReference type="SUPFAM" id="SSF56601">
    <property type="entry name" value="beta-lactamase/transpeptidase-like"/>
    <property type="match status" value="1"/>
</dbReference>
<dbReference type="InterPro" id="IPR001466">
    <property type="entry name" value="Beta-lactam-related"/>
</dbReference>
<comment type="caution">
    <text evidence="4">The sequence shown here is derived from an EMBL/GenBank/DDBJ whole genome shotgun (WGS) entry which is preliminary data.</text>
</comment>
<reference evidence="4" key="1">
    <citation type="submission" date="2022-07" db="EMBL/GenBank/DDBJ databases">
        <authorList>
            <person name="Criscuolo A."/>
        </authorList>
    </citation>
    <scope>NUCLEOTIDE SEQUENCE</scope>
    <source>
        <strain evidence="4">CIP111854</strain>
    </source>
</reference>
<name>A0A9W4QRS1_9GAMM</name>
<keyword evidence="2" id="KW-0732">Signal</keyword>
<keyword evidence="5" id="KW-1185">Reference proteome</keyword>
<dbReference type="InterPro" id="IPR012338">
    <property type="entry name" value="Beta-lactam/transpept-like"/>
</dbReference>
<dbReference type="GO" id="GO:0004177">
    <property type="term" value="F:aminopeptidase activity"/>
    <property type="evidence" value="ECO:0007669"/>
    <property type="project" value="UniProtKB-KW"/>
</dbReference>
<dbReference type="AlphaFoldDB" id="A0A9W4QRS1"/>
<feature type="domain" description="Beta-lactamase-related" evidence="3">
    <location>
        <begin position="31"/>
        <end position="360"/>
    </location>
</feature>
<keyword evidence="4" id="KW-0645">Protease</keyword>
<evidence type="ECO:0000313" key="5">
    <source>
        <dbReference type="Proteomes" id="UP001152467"/>
    </source>
</evidence>
<evidence type="ECO:0000256" key="2">
    <source>
        <dbReference type="SAM" id="SignalP"/>
    </source>
</evidence>
<feature type="chain" id="PRO_5040998941" evidence="2">
    <location>
        <begin position="25"/>
        <end position="609"/>
    </location>
</feature>
<evidence type="ECO:0000313" key="4">
    <source>
        <dbReference type="EMBL" id="CAH9050252.1"/>
    </source>
</evidence>
<gene>
    <name evidence="4" type="primary">dap_1</name>
    <name evidence="4" type="ORF">PSECIP111854_00491</name>
</gene>
<keyword evidence="1" id="KW-1133">Transmembrane helix</keyword>
<evidence type="ECO:0000256" key="1">
    <source>
        <dbReference type="SAM" id="Phobius"/>
    </source>
</evidence>
<proteinExistence type="predicted"/>
<dbReference type="PANTHER" id="PTHR46825:SF9">
    <property type="entry name" value="BETA-LACTAMASE-RELATED DOMAIN-CONTAINING PROTEIN"/>
    <property type="match status" value="1"/>
</dbReference>
<feature type="transmembrane region" description="Helical" evidence="1">
    <location>
        <begin position="582"/>
        <end position="600"/>
    </location>
</feature>
<dbReference type="Gene3D" id="3.40.710.10">
    <property type="entry name" value="DD-peptidase/beta-lactamase superfamily"/>
    <property type="match status" value="1"/>
</dbReference>
<keyword evidence="4" id="KW-0378">Hydrolase</keyword>
<feature type="signal peptide" evidence="2">
    <location>
        <begin position="1"/>
        <end position="24"/>
    </location>
</feature>
<dbReference type="InterPro" id="IPR050491">
    <property type="entry name" value="AmpC-like"/>
</dbReference>
<feature type="transmembrane region" description="Helical" evidence="1">
    <location>
        <begin position="545"/>
        <end position="570"/>
    </location>
</feature>
<dbReference type="EMBL" id="CAMAPC010000002">
    <property type="protein sequence ID" value="CAH9050252.1"/>
    <property type="molecule type" value="Genomic_DNA"/>
</dbReference>
<organism evidence="4 5">
    <name type="scientific">Pseudoalteromonas holothuriae</name>
    <dbReference type="NCBI Taxonomy" id="2963714"/>
    <lineage>
        <taxon>Bacteria</taxon>
        <taxon>Pseudomonadati</taxon>
        <taxon>Pseudomonadota</taxon>
        <taxon>Gammaproteobacteria</taxon>
        <taxon>Alteromonadales</taxon>
        <taxon>Pseudoalteromonadaceae</taxon>
        <taxon>Pseudoalteromonas</taxon>
    </lineage>
</organism>
<keyword evidence="4" id="KW-0031">Aminopeptidase</keyword>
<dbReference type="Proteomes" id="UP001152467">
    <property type="component" value="Unassembled WGS sequence"/>
</dbReference>
<dbReference type="EC" id="3.4.11.19" evidence="4"/>
<dbReference type="PANTHER" id="PTHR46825">
    <property type="entry name" value="D-ALANYL-D-ALANINE-CARBOXYPEPTIDASE/ENDOPEPTIDASE AMPH"/>
    <property type="match status" value="1"/>
</dbReference>
<feature type="transmembrane region" description="Helical" evidence="1">
    <location>
        <begin position="514"/>
        <end position="533"/>
    </location>
</feature>
<evidence type="ECO:0000259" key="3">
    <source>
        <dbReference type="Pfam" id="PF00144"/>
    </source>
</evidence>
<sequence length="609" mass="67869">MPNIVMYPVLLFILFTSYVNTSFAAANSTFESKISGVLTKENLVGISWSTIVDNQIEVGAAGYANIADSQPMQVTTQMHVGSVTKSVLAVGVLRLITQGKLSLNTNVESLLPELNFINPWGDTSPIRVKHLLEHTAGLDNIRMWQFLSTKPSPNMPLKGAFPADDPTLLRVRTEPGTQYVYSNMGYNLLGMVIERVTSVRYEYYLDTELLKPIEMDDSTFEFVSQQGMNASSLLAMGYHENNVQQLAVPMYARAAGQFTTTAQDMIKFIAFLLSDGMLDGEVFIASHLMAMLSLPNKTDAHNAGLNIGHGLALAVRDRHGVVGMCHPGTTFGFRAYICIFPEENKGFFYTINTDSETADYEKFNKLFIEKLAVASAPVVLPSGAEQELENLTGIYFLAPNNRAEFEFVDMIFNFIWVASANDHLTLKSLQSKDKILLPLGDNLFRDITRAQPSHVAYVNDDEELMLSNGLKTYQKGSLITVVFYWLSLALGILGLTYLVLTGLFRTCTWDKEKLYGTGLVLLNILLFILPGYLFTEQSFLEFGDITPASISLAILSGLLPISVLVSLYVCYQKRPLRKVQKFDSASLVLLLQLCIVLLYWNQLPIIFWQ</sequence>
<protein>
    <submittedName>
        <fullName evidence="4">D-aminopeptidase</fullName>
        <ecNumber evidence="4">3.4.11.19</ecNumber>
    </submittedName>
</protein>
<keyword evidence="1" id="KW-0812">Transmembrane</keyword>
<dbReference type="RefSeq" id="WP_261625695.1">
    <property type="nucleotide sequence ID" value="NZ_CAMAPC010000002.1"/>
</dbReference>
<accession>A0A9W4QRS1</accession>
<feature type="transmembrane region" description="Helical" evidence="1">
    <location>
        <begin position="482"/>
        <end position="502"/>
    </location>
</feature>